<dbReference type="Gene3D" id="1.20.1280.50">
    <property type="match status" value="1"/>
</dbReference>
<dbReference type="InterPro" id="IPR005174">
    <property type="entry name" value="KIB1-4_b-propeller"/>
</dbReference>
<dbReference type="Pfam" id="PF03478">
    <property type="entry name" value="Beta-prop_KIB1-4"/>
    <property type="match status" value="1"/>
</dbReference>
<reference evidence="2" key="1">
    <citation type="submission" date="2023-07" db="EMBL/GenBank/DDBJ databases">
        <title>A chromosome-level genome assembly of Lolium multiflorum.</title>
        <authorList>
            <person name="Chen Y."/>
            <person name="Copetti D."/>
            <person name="Kolliker R."/>
            <person name="Studer B."/>
        </authorList>
    </citation>
    <scope>NUCLEOTIDE SEQUENCE</scope>
    <source>
        <strain evidence="2">02402/16</strain>
        <tissue evidence="2">Leaf</tissue>
    </source>
</reference>
<dbReference type="InterPro" id="IPR001810">
    <property type="entry name" value="F-box_dom"/>
</dbReference>
<sequence>MEIVTCQLPELPQDVLIDIFSRLETPDCVRAGSVHPSWRSAYTSLLSLVKYKQSKTPCLFYTSEYAGGKAVCLYSLMEKRVYKLTRTETLLCSRYLIGSSQGLLVTVDERSEMQLVHPITCEQIDLPSVTTIEQVKPIYDDSGAVHMYEYSLHTAQKVLCPPEIVALDELRKFFQHKAFVLSDTSTKSLIVVLIHNPHRQLSFARVGDVSWTWLPPHAFFDDCTYKDGLLYAVNTDGEIHAFDLTGPKVTCKMILGKSEVVKCSSMYIVQAPWGDLLQISRSFTDYELEPEPGAFEYWNTGRIRIYKVDSAGKRREKVKCLGDHVLFLGHNKSLCLSAKECPGLKANHVYFTDDSFLWKKGFKNNRRDIGILNLVDNSREEIVSPQLWSDYPAPTWITLDLRKIKVVLNQL</sequence>
<evidence type="ECO:0000259" key="1">
    <source>
        <dbReference type="SMART" id="SM00256"/>
    </source>
</evidence>
<accession>A0AAD8QHW7</accession>
<keyword evidence="3" id="KW-1185">Reference proteome</keyword>
<dbReference type="SUPFAM" id="SSF81383">
    <property type="entry name" value="F-box domain"/>
    <property type="match status" value="1"/>
</dbReference>
<evidence type="ECO:0000313" key="2">
    <source>
        <dbReference type="EMBL" id="KAK1603023.1"/>
    </source>
</evidence>
<dbReference type="AlphaFoldDB" id="A0AAD8QHW7"/>
<gene>
    <name evidence="2" type="ORF">QYE76_007731</name>
</gene>
<dbReference type="CDD" id="cd09917">
    <property type="entry name" value="F-box_SF"/>
    <property type="match status" value="1"/>
</dbReference>
<name>A0AAD8QHW7_LOLMU</name>
<dbReference type="Proteomes" id="UP001231189">
    <property type="component" value="Unassembled WGS sequence"/>
</dbReference>
<proteinExistence type="predicted"/>
<organism evidence="2 3">
    <name type="scientific">Lolium multiflorum</name>
    <name type="common">Italian ryegrass</name>
    <name type="synonym">Lolium perenne subsp. multiflorum</name>
    <dbReference type="NCBI Taxonomy" id="4521"/>
    <lineage>
        <taxon>Eukaryota</taxon>
        <taxon>Viridiplantae</taxon>
        <taxon>Streptophyta</taxon>
        <taxon>Embryophyta</taxon>
        <taxon>Tracheophyta</taxon>
        <taxon>Spermatophyta</taxon>
        <taxon>Magnoliopsida</taxon>
        <taxon>Liliopsida</taxon>
        <taxon>Poales</taxon>
        <taxon>Poaceae</taxon>
        <taxon>BOP clade</taxon>
        <taxon>Pooideae</taxon>
        <taxon>Poodae</taxon>
        <taxon>Poeae</taxon>
        <taxon>Poeae Chloroplast Group 2 (Poeae type)</taxon>
        <taxon>Loliodinae</taxon>
        <taxon>Loliinae</taxon>
        <taxon>Lolium</taxon>
    </lineage>
</organism>
<feature type="domain" description="F-box" evidence="1">
    <location>
        <begin position="11"/>
        <end position="51"/>
    </location>
</feature>
<dbReference type="SMART" id="SM00256">
    <property type="entry name" value="FBOX"/>
    <property type="match status" value="1"/>
</dbReference>
<protein>
    <recommendedName>
        <fullName evidence="1">F-box domain-containing protein</fullName>
    </recommendedName>
</protein>
<dbReference type="Pfam" id="PF12937">
    <property type="entry name" value="F-box-like"/>
    <property type="match status" value="1"/>
</dbReference>
<comment type="caution">
    <text evidence="2">The sequence shown here is derived from an EMBL/GenBank/DDBJ whole genome shotgun (WGS) entry which is preliminary data.</text>
</comment>
<dbReference type="EMBL" id="JAUUTY010000141">
    <property type="protein sequence ID" value="KAK1603023.1"/>
    <property type="molecule type" value="Genomic_DNA"/>
</dbReference>
<evidence type="ECO:0000313" key="3">
    <source>
        <dbReference type="Proteomes" id="UP001231189"/>
    </source>
</evidence>
<dbReference type="PANTHER" id="PTHR44586">
    <property type="entry name" value="F-BOX DOMAIN CONTAINING PROTEIN, EXPRESSED"/>
    <property type="match status" value="1"/>
</dbReference>
<dbReference type="InterPro" id="IPR036047">
    <property type="entry name" value="F-box-like_dom_sf"/>
</dbReference>
<dbReference type="PANTHER" id="PTHR44586:SF21">
    <property type="entry name" value="F-BOX DOMAIN-CONTAINING PROTEIN"/>
    <property type="match status" value="1"/>
</dbReference>